<gene>
    <name evidence="1" type="ORF">NBZ79_12140</name>
</gene>
<dbReference type="Proteomes" id="UP001056291">
    <property type="component" value="Chromosome"/>
</dbReference>
<evidence type="ECO:0000313" key="2">
    <source>
        <dbReference type="Proteomes" id="UP001056291"/>
    </source>
</evidence>
<evidence type="ECO:0000313" key="1">
    <source>
        <dbReference type="EMBL" id="USG59926.1"/>
    </source>
</evidence>
<dbReference type="EMBL" id="CP098747">
    <property type="protein sequence ID" value="USG59926.1"/>
    <property type="molecule type" value="Genomic_DNA"/>
</dbReference>
<dbReference type="RefSeq" id="WP_251932696.1">
    <property type="nucleotide sequence ID" value="NZ_CP098747.1"/>
</dbReference>
<reference evidence="1" key="1">
    <citation type="submission" date="2022-06" db="EMBL/GenBank/DDBJ databases">
        <title>Sneathiella actinostolidae sp. nov., isolated from a sea anemonein the Western Pacific Ocean.</title>
        <authorList>
            <person name="Wei M.J."/>
        </authorList>
    </citation>
    <scope>NUCLEOTIDE SEQUENCE</scope>
    <source>
        <strain evidence="1">PHK-P5</strain>
    </source>
</reference>
<accession>A0ABY4VZ64</accession>
<protein>
    <recommendedName>
        <fullName evidence="3">Minor tail protein</fullName>
    </recommendedName>
</protein>
<proteinExistence type="predicted"/>
<name>A0ABY4VZ64_9PROT</name>
<evidence type="ECO:0008006" key="3">
    <source>
        <dbReference type="Google" id="ProtNLM"/>
    </source>
</evidence>
<keyword evidence="2" id="KW-1185">Reference proteome</keyword>
<organism evidence="1 2">
    <name type="scientific">Sneathiella marina</name>
    <dbReference type="NCBI Taxonomy" id="2950108"/>
    <lineage>
        <taxon>Bacteria</taxon>
        <taxon>Pseudomonadati</taxon>
        <taxon>Pseudomonadota</taxon>
        <taxon>Alphaproteobacteria</taxon>
        <taxon>Sneathiellales</taxon>
        <taxon>Sneathiellaceae</taxon>
        <taxon>Sneathiella</taxon>
    </lineage>
</organism>
<sequence length="275" mass="28950">MSQLDLPQIAESQALAYVTSNDADALLEKALCEDISGHDATAGDFSLSAADFRRAWHQGIGGTPGAAFTVTIPAFRRPFMITNRSGQSATVQTGKGASGQVLDTQTRLFYCDGRNVLALSDHSVTGGASSGGTSPGGALVSKTLDQTVATGSVQILDWQAAAYDTDSFHDPNATGSRLTIPPGVPKVQLTAQIRWDNNSANFREVQIYKNGANTYAGRAFSRTAAVAGVTMQTVMSPVLPVTAGDYFEVAVWQNSGANRQVLVHDSCWFSLLAAG</sequence>